<evidence type="ECO:0000256" key="2">
    <source>
        <dbReference type="ARBA" id="ARBA00022490"/>
    </source>
</evidence>
<dbReference type="Pfam" id="PF14484">
    <property type="entry name" value="FISNA"/>
    <property type="match status" value="1"/>
</dbReference>
<keyword evidence="5" id="KW-0677">Repeat</keyword>
<name>A0AAV1EZ37_XYRNO</name>
<evidence type="ECO:0000256" key="7">
    <source>
        <dbReference type="ARBA" id="ARBA00022771"/>
    </source>
</evidence>
<evidence type="ECO:0000313" key="14">
    <source>
        <dbReference type="EMBL" id="CAJ1054004.1"/>
    </source>
</evidence>
<dbReference type="Pfam" id="PF13516">
    <property type="entry name" value="LRR_6"/>
    <property type="match status" value="3"/>
</dbReference>
<dbReference type="InterPro" id="IPR001841">
    <property type="entry name" value="Znf_RING"/>
</dbReference>
<keyword evidence="4" id="KW-0479">Metal-binding</keyword>
<dbReference type="InterPro" id="IPR007111">
    <property type="entry name" value="NACHT_NTPase"/>
</dbReference>
<dbReference type="SMART" id="SM00368">
    <property type="entry name" value="LRR_RI"/>
    <property type="match status" value="4"/>
</dbReference>
<dbReference type="GO" id="GO:0008270">
    <property type="term" value="F:zinc ion binding"/>
    <property type="evidence" value="ECO:0007669"/>
    <property type="project" value="UniProtKB-KW"/>
</dbReference>
<dbReference type="PANTHER" id="PTHR24106">
    <property type="entry name" value="NACHT, LRR AND CARD DOMAINS-CONTAINING"/>
    <property type="match status" value="1"/>
</dbReference>
<feature type="region of interest" description="Disordered" evidence="11">
    <location>
        <begin position="558"/>
        <end position="581"/>
    </location>
</feature>
<dbReference type="Gene3D" id="3.40.50.300">
    <property type="entry name" value="P-loop containing nucleotide triphosphate hydrolases"/>
    <property type="match status" value="1"/>
</dbReference>
<dbReference type="InterPro" id="IPR032675">
    <property type="entry name" value="LRR_dom_sf"/>
</dbReference>
<evidence type="ECO:0000259" key="13">
    <source>
        <dbReference type="PROSITE" id="PS50837"/>
    </source>
</evidence>
<dbReference type="PROSITE" id="PS50089">
    <property type="entry name" value="ZF_RING_2"/>
    <property type="match status" value="1"/>
</dbReference>
<evidence type="ECO:0000256" key="10">
    <source>
        <dbReference type="PROSITE-ProRule" id="PRU00175"/>
    </source>
</evidence>
<keyword evidence="2" id="KW-0963">Cytoplasm</keyword>
<dbReference type="Pfam" id="PF17779">
    <property type="entry name" value="WHD_NOD2"/>
    <property type="match status" value="1"/>
</dbReference>
<dbReference type="SUPFAM" id="SSF52540">
    <property type="entry name" value="P-loop containing nucleoside triphosphate hydrolases"/>
    <property type="match status" value="1"/>
</dbReference>
<evidence type="ECO:0000256" key="1">
    <source>
        <dbReference type="ARBA" id="ARBA00004496"/>
    </source>
</evidence>
<dbReference type="Pfam" id="PF00097">
    <property type="entry name" value="zf-C3HC4"/>
    <property type="match status" value="1"/>
</dbReference>
<sequence length="923" mass="104960">MEKMSDGVEEEEGRAKSVMSDCLSMKSDRSKRDPLNFSKGPGPSDSQETQRFDSVEEQLSSCSLCQDVLKDPVSTRCGHRFCRQCLASCRDQSTSLGHTSCPQCGKRTRTVLDFQTDSQSSSNRTDRGLQEVLDEHKINLKRRCERVNEGRDEAGSSQTLLNRIFTELYITEGLSEEVNTQHEVRQLEKTSKMETLHDTPIKCHEIFKTLPDQQKKLIRVVLTNGVAGVGKTFSVQKFTLDWAEGLENQDLHLVVLLSFRELNLIRDERFSLLSLLHVFHPTLEKVTAETLAVCKLLFIFDGLDESRLSLDFTDFEVVSDVTQTSSLNVLITNLIKGNLLPTALIWITSRPAAANQIPPSHVDRVTEVRGFTDDQKEEYFRKRFTDEDLSRRIISHIKSSRSLHIMCQIPVFCWITATVLEDMMSREERGELPKTLTDMYSHFLLVQTKRKKQKYEGGHETSPQELTEADSEVLLKLGRLAFEHLEKGDIMFYQEDLERCGLDVSEASVDSGVCTEIFRRESVIFQKTVYCFVHLSVQEFLAAVYRIHSLTKRNTEAPKTFLKDNDEEHQDEDKDEAEDEDKMFSSEMVSYSSLDVFLKSVMEKSLLSENGHLDLFVRFLHGLSLESNQRLLGGLLGHTHNSPEMIQRVIKNLKEMNSEDISPDRSINIFHCLMEMNDLSVHQEIQEFLKSENRSKKELSEIHCSALAYMLQMSEEVLDELDLYKYKTSGQGRQRLIPAVRNCRKARLSYCGLSKTHCEVVASALKSNPSHLRHLDLSVNKLQDSGVKLLCAGLESPNCRLKTLGLSSCSLSEISCSSLVSALKSNPSHLRHLNLGFNNLQDSGVKLLCDFLQSPNCKLETLRLSGCSLTEISCSSLASALKSNPSHLKDLDLRFNNLQDSDKKLLCYLQKSPDYKLKTLIWW</sequence>
<keyword evidence="6" id="KW-0547">Nucleotide-binding</keyword>
<dbReference type="GO" id="GO:0005524">
    <property type="term" value="F:ATP binding"/>
    <property type="evidence" value="ECO:0007669"/>
    <property type="project" value="UniProtKB-KW"/>
</dbReference>
<dbReference type="Pfam" id="PF00560">
    <property type="entry name" value="LRR_1"/>
    <property type="match status" value="1"/>
</dbReference>
<evidence type="ECO:0000256" key="11">
    <source>
        <dbReference type="SAM" id="MobiDB-lite"/>
    </source>
</evidence>
<evidence type="ECO:0000259" key="12">
    <source>
        <dbReference type="PROSITE" id="PS50089"/>
    </source>
</evidence>
<dbReference type="InterPro" id="IPR027417">
    <property type="entry name" value="P-loop_NTPase"/>
</dbReference>
<dbReference type="PROSITE" id="PS00518">
    <property type="entry name" value="ZF_RING_1"/>
    <property type="match status" value="1"/>
</dbReference>
<dbReference type="FunFam" id="3.40.50.300:FF:000210">
    <property type="entry name" value="Si:dkey-16p6.1"/>
    <property type="match status" value="1"/>
</dbReference>
<dbReference type="SMART" id="SM00184">
    <property type="entry name" value="RING"/>
    <property type="match status" value="1"/>
</dbReference>
<comment type="subcellular location">
    <subcellularLocation>
        <location evidence="1">Cytoplasm</location>
    </subcellularLocation>
</comment>
<keyword evidence="7 10" id="KW-0863">Zinc-finger</keyword>
<dbReference type="InterPro" id="IPR041075">
    <property type="entry name" value="NOD1/2_WH"/>
</dbReference>
<organism evidence="14 15">
    <name type="scientific">Xyrichtys novacula</name>
    <name type="common">Pearly razorfish</name>
    <name type="synonym">Hemipteronotus novacula</name>
    <dbReference type="NCBI Taxonomy" id="13765"/>
    <lineage>
        <taxon>Eukaryota</taxon>
        <taxon>Metazoa</taxon>
        <taxon>Chordata</taxon>
        <taxon>Craniata</taxon>
        <taxon>Vertebrata</taxon>
        <taxon>Euteleostomi</taxon>
        <taxon>Actinopterygii</taxon>
        <taxon>Neopterygii</taxon>
        <taxon>Teleostei</taxon>
        <taxon>Neoteleostei</taxon>
        <taxon>Acanthomorphata</taxon>
        <taxon>Eupercaria</taxon>
        <taxon>Labriformes</taxon>
        <taxon>Labridae</taxon>
        <taxon>Xyrichtys</taxon>
    </lineage>
</organism>
<evidence type="ECO:0000313" key="15">
    <source>
        <dbReference type="Proteomes" id="UP001178508"/>
    </source>
</evidence>
<dbReference type="SUPFAM" id="SSF52047">
    <property type="entry name" value="RNI-like"/>
    <property type="match status" value="1"/>
</dbReference>
<feature type="domain" description="NACHT" evidence="13">
    <location>
        <begin position="219"/>
        <end position="353"/>
    </location>
</feature>
<feature type="domain" description="RING-type" evidence="12">
    <location>
        <begin position="62"/>
        <end position="104"/>
    </location>
</feature>
<dbReference type="PROSITE" id="PS50837">
    <property type="entry name" value="NACHT"/>
    <property type="match status" value="1"/>
</dbReference>
<dbReference type="InterPro" id="IPR017907">
    <property type="entry name" value="Znf_RING_CS"/>
</dbReference>
<proteinExistence type="predicted"/>
<evidence type="ECO:0000256" key="5">
    <source>
        <dbReference type="ARBA" id="ARBA00022737"/>
    </source>
</evidence>
<dbReference type="Gene3D" id="3.80.10.10">
    <property type="entry name" value="Ribonuclease Inhibitor"/>
    <property type="match status" value="1"/>
</dbReference>
<dbReference type="EMBL" id="OY660866">
    <property type="protein sequence ID" value="CAJ1054004.1"/>
    <property type="molecule type" value="Genomic_DNA"/>
</dbReference>
<gene>
    <name evidence="14" type="ORF">XNOV1_A043531</name>
</gene>
<evidence type="ECO:0000256" key="4">
    <source>
        <dbReference type="ARBA" id="ARBA00022723"/>
    </source>
</evidence>
<accession>A0AAV1EZ37</accession>
<keyword evidence="8" id="KW-0862">Zinc</keyword>
<evidence type="ECO:0008006" key="16">
    <source>
        <dbReference type="Google" id="ProtNLM"/>
    </source>
</evidence>
<evidence type="ECO:0000256" key="3">
    <source>
        <dbReference type="ARBA" id="ARBA00022614"/>
    </source>
</evidence>
<dbReference type="Pfam" id="PF17776">
    <property type="entry name" value="NLRC4_HD2"/>
    <property type="match status" value="1"/>
</dbReference>
<keyword evidence="3" id="KW-0433">Leucine-rich repeat</keyword>
<dbReference type="SMART" id="SM01288">
    <property type="entry name" value="FISNA"/>
    <property type="match status" value="1"/>
</dbReference>
<dbReference type="InterPro" id="IPR018957">
    <property type="entry name" value="Znf_C3HC4_RING-type"/>
</dbReference>
<protein>
    <recommendedName>
        <fullName evidence="16">NACHT domain-containing protein</fullName>
    </recommendedName>
</protein>
<keyword evidence="15" id="KW-1185">Reference proteome</keyword>
<dbReference type="SUPFAM" id="SSF57850">
    <property type="entry name" value="RING/U-box"/>
    <property type="match status" value="1"/>
</dbReference>
<feature type="compositionally biased region" description="Acidic residues" evidence="11">
    <location>
        <begin position="567"/>
        <end position="581"/>
    </location>
</feature>
<reference evidence="14" key="1">
    <citation type="submission" date="2023-08" db="EMBL/GenBank/DDBJ databases">
        <authorList>
            <person name="Alioto T."/>
            <person name="Alioto T."/>
            <person name="Gomez Garrido J."/>
        </authorList>
    </citation>
    <scope>NUCLEOTIDE SEQUENCE</scope>
</reference>
<feature type="region of interest" description="Disordered" evidence="11">
    <location>
        <begin position="1"/>
        <end position="53"/>
    </location>
</feature>
<evidence type="ECO:0000256" key="8">
    <source>
        <dbReference type="ARBA" id="ARBA00022833"/>
    </source>
</evidence>
<evidence type="ECO:0000256" key="9">
    <source>
        <dbReference type="ARBA" id="ARBA00022840"/>
    </source>
</evidence>
<evidence type="ECO:0000256" key="6">
    <source>
        <dbReference type="ARBA" id="ARBA00022741"/>
    </source>
</evidence>
<dbReference type="InterPro" id="IPR001611">
    <property type="entry name" value="Leu-rich_rpt"/>
</dbReference>
<dbReference type="InterPro" id="IPR051261">
    <property type="entry name" value="NLR"/>
</dbReference>
<dbReference type="Pfam" id="PF05729">
    <property type="entry name" value="NACHT"/>
    <property type="match status" value="1"/>
</dbReference>
<dbReference type="InterPro" id="IPR013083">
    <property type="entry name" value="Znf_RING/FYVE/PHD"/>
</dbReference>
<dbReference type="InterPro" id="IPR029495">
    <property type="entry name" value="NACHT-assoc"/>
</dbReference>
<dbReference type="AlphaFoldDB" id="A0AAV1EZ37"/>
<dbReference type="Gene3D" id="3.30.40.10">
    <property type="entry name" value="Zinc/RING finger domain, C3HC4 (zinc finger)"/>
    <property type="match status" value="1"/>
</dbReference>
<dbReference type="GO" id="GO:0005737">
    <property type="term" value="C:cytoplasm"/>
    <property type="evidence" value="ECO:0007669"/>
    <property type="project" value="UniProtKB-SubCell"/>
</dbReference>
<dbReference type="InterPro" id="IPR041267">
    <property type="entry name" value="NLRP_HD2"/>
</dbReference>
<keyword evidence="9" id="KW-0067">ATP-binding</keyword>
<dbReference type="Proteomes" id="UP001178508">
    <property type="component" value="Chromosome 3"/>
</dbReference>